<gene>
    <name evidence="1" type="ORF">DPMN_014004</name>
</gene>
<dbReference type="EMBL" id="JAIWYP010000001">
    <property type="protein sequence ID" value="KAH3889937.1"/>
    <property type="molecule type" value="Genomic_DNA"/>
</dbReference>
<comment type="caution">
    <text evidence="1">The sequence shown here is derived from an EMBL/GenBank/DDBJ whole genome shotgun (WGS) entry which is preliminary data.</text>
</comment>
<name>A0A9D4S4U2_DREPO</name>
<keyword evidence="2" id="KW-1185">Reference proteome</keyword>
<reference evidence="1" key="2">
    <citation type="submission" date="2020-11" db="EMBL/GenBank/DDBJ databases">
        <authorList>
            <person name="McCartney M.A."/>
            <person name="Auch B."/>
            <person name="Kono T."/>
            <person name="Mallez S."/>
            <person name="Becker A."/>
            <person name="Gohl D.M."/>
            <person name="Silverstein K.A.T."/>
            <person name="Koren S."/>
            <person name="Bechman K.B."/>
            <person name="Herman A."/>
            <person name="Abrahante J.E."/>
            <person name="Garbe J."/>
        </authorList>
    </citation>
    <scope>NUCLEOTIDE SEQUENCE</scope>
    <source>
        <strain evidence="1">Duluth1</strain>
        <tissue evidence="1">Whole animal</tissue>
    </source>
</reference>
<reference evidence="1" key="1">
    <citation type="journal article" date="2019" name="bioRxiv">
        <title>The Genome of the Zebra Mussel, Dreissena polymorpha: A Resource for Invasive Species Research.</title>
        <authorList>
            <person name="McCartney M.A."/>
            <person name="Auch B."/>
            <person name="Kono T."/>
            <person name="Mallez S."/>
            <person name="Zhang Y."/>
            <person name="Obille A."/>
            <person name="Becker A."/>
            <person name="Abrahante J.E."/>
            <person name="Garbe J."/>
            <person name="Badalamenti J.P."/>
            <person name="Herman A."/>
            <person name="Mangelson H."/>
            <person name="Liachko I."/>
            <person name="Sullivan S."/>
            <person name="Sone E.D."/>
            <person name="Koren S."/>
            <person name="Silverstein K.A.T."/>
            <person name="Beckman K.B."/>
            <person name="Gohl D.M."/>
        </authorList>
    </citation>
    <scope>NUCLEOTIDE SEQUENCE</scope>
    <source>
        <strain evidence="1">Duluth1</strain>
        <tissue evidence="1">Whole animal</tissue>
    </source>
</reference>
<dbReference type="AlphaFoldDB" id="A0A9D4S4U2"/>
<sequence length="202" mass="23408">MQHMLFTIELYMVLVNSMEFNKLPFQILFFTILLARYITSELYGGPKHKNNVNDAIRLTDVISDVIETLCIGQDTDRLVYRYRNDTHIFIGFDVIQDNVIFTMEWLMYGNDGELLRDLNLNTGGFDISLSHPVRQSLTVDKILGLANLRQQRLFADFLSECRVPGLTQSCLIEAFVTMATGMKSVKLHKSCVPRWRRLPFDY</sequence>
<protein>
    <submittedName>
        <fullName evidence="1">Uncharacterized protein</fullName>
    </submittedName>
</protein>
<dbReference type="OrthoDB" id="6159113at2759"/>
<evidence type="ECO:0000313" key="1">
    <source>
        <dbReference type="EMBL" id="KAH3889937.1"/>
    </source>
</evidence>
<accession>A0A9D4S4U2</accession>
<evidence type="ECO:0000313" key="2">
    <source>
        <dbReference type="Proteomes" id="UP000828390"/>
    </source>
</evidence>
<proteinExistence type="predicted"/>
<organism evidence="1 2">
    <name type="scientific">Dreissena polymorpha</name>
    <name type="common">Zebra mussel</name>
    <name type="synonym">Mytilus polymorpha</name>
    <dbReference type="NCBI Taxonomy" id="45954"/>
    <lineage>
        <taxon>Eukaryota</taxon>
        <taxon>Metazoa</taxon>
        <taxon>Spiralia</taxon>
        <taxon>Lophotrochozoa</taxon>
        <taxon>Mollusca</taxon>
        <taxon>Bivalvia</taxon>
        <taxon>Autobranchia</taxon>
        <taxon>Heteroconchia</taxon>
        <taxon>Euheterodonta</taxon>
        <taxon>Imparidentia</taxon>
        <taxon>Neoheterodontei</taxon>
        <taxon>Myida</taxon>
        <taxon>Dreissenoidea</taxon>
        <taxon>Dreissenidae</taxon>
        <taxon>Dreissena</taxon>
    </lineage>
</organism>
<dbReference type="Proteomes" id="UP000828390">
    <property type="component" value="Unassembled WGS sequence"/>
</dbReference>